<reference evidence="1 2" key="1">
    <citation type="journal article" date="2019" name="ISME J.">
        <title>Genome analyses of uncultured TG2/ZB3 bacteria in 'Margulisbacteria' specifically attached to ectosymbiotic spirochetes of protists in the termite gut.</title>
        <authorList>
            <person name="Utami Y.D."/>
            <person name="Kuwahara H."/>
            <person name="Igai K."/>
            <person name="Murakami T."/>
            <person name="Sugaya K."/>
            <person name="Morikawa T."/>
            <person name="Nagura Y."/>
            <person name="Yuki M."/>
            <person name="Deevong P."/>
            <person name="Inoue T."/>
            <person name="Kihara K."/>
            <person name="Lo N."/>
            <person name="Yamada A."/>
            <person name="Ohkuma M."/>
            <person name="Hongoh Y."/>
        </authorList>
    </citation>
    <scope>NUCLEOTIDE SEQUENCE [LARGE SCALE GENOMIC DNA]</scope>
    <source>
        <strain evidence="1">NkOx7-01</strain>
    </source>
</reference>
<evidence type="ECO:0000313" key="1">
    <source>
        <dbReference type="EMBL" id="GBR73506.1"/>
    </source>
</evidence>
<dbReference type="EMBL" id="BGZN01000012">
    <property type="protein sequence ID" value="GBR73506.1"/>
    <property type="molecule type" value="Genomic_DNA"/>
</dbReference>
<evidence type="ECO:0000313" key="2">
    <source>
        <dbReference type="Proteomes" id="UP000269352"/>
    </source>
</evidence>
<accession>A0A388TA80</accession>
<proteinExistence type="predicted"/>
<name>A0A388TA80_TERA1</name>
<protein>
    <submittedName>
        <fullName evidence="1">Antitoxin VapB</fullName>
    </submittedName>
</protein>
<keyword evidence="2" id="KW-1185">Reference proteome</keyword>
<sequence length="66" mass="7634">MATNLAINDVLLNTALDMGGLKTKKDTVTLALQEFIQRRQAEDIIELFHGVEYAPDYNYKKLRHRK</sequence>
<dbReference type="Proteomes" id="UP000269352">
    <property type="component" value="Unassembled WGS sequence"/>
</dbReference>
<comment type="caution">
    <text evidence="1">The sequence shown here is derived from an EMBL/GenBank/DDBJ whole genome shotgun (WGS) entry which is preliminary data.</text>
</comment>
<dbReference type="Pfam" id="PF09957">
    <property type="entry name" value="VapB_antitoxin"/>
    <property type="match status" value="1"/>
</dbReference>
<gene>
    <name evidence="1" type="primary">vapB</name>
    <name evidence="1" type="ORF">NO1_0879</name>
</gene>
<organism evidence="1 2">
    <name type="scientific">Termititenax aidoneus</name>
    <dbReference type="NCBI Taxonomy" id="2218524"/>
    <lineage>
        <taxon>Bacteria</taxon>
        <taxon>Bacillati</taxon>
        <taxon>Candidatus Margulisiibacteriota</taxon>
        <taxon>Candidatus Termititenacia</taxon>
        <taxon>Candidatus Termititenacales</taxon>
        <taxon>Candidatus Termititenacaceae</taxon>
        <taxon>Candidatus Termititenax</taxon>
    </lineage>
</organism>
<dbReference type="InterPro" id="IPR019239">
    <property type="entry name" value="VapB_antitoxin"/>
</dbReference>
<dbReference type="AlphaFoldDB" id="A0A388TA80"/>